<dbReference type="InterPro" id="IPR050203">
    <property type="entry name" value="Trp-tRNA_synthetase"/>
</dbReference>
<dbReference type="NCBIfam" id="TIGR00233">
    <property type="entry name" value="trpS"/>
    <property type="match status" value="1"/>
</dbReference>
<sequence length="331" mass="36849">MKITSKVKVFTGIRPSGDLTVANYLGAIEPILKMLEEGVEPMVFVADLHALTDKEPSLAKKYIHEVVADYLALGLDPEKTTIFVQSVIGSQLFTLMSYLARHISVAELLRVPTLKDKLRKNAREETANALLLLYPVLMASDILMQRAEQVPVGEDQVAHLEVTRLLAKRFNDRYGNVFPIPKAYQVESLRILSLKGEGKMSKSVPEGAIFLTDDIENAVKKVKGAVTAIEGEMTDGLESNVVLAKGLCKSEEDRTRIDRIIAEHMASKKVMGEFKKMLAKVVSEFLTDFQERRKEVVKNSGLIESVLKRGDRIATENANETMALVEKAMFK</sequence>
<evidence type="ECO:0000313" key="11">
    <source>
        <dbReference type="Proteomes" id="UP000228867"/>
    </source>
</evidence>
<dbReference type="InterPro" id="IPR014729">
    <property type="entry name" value="Rossmann-like_a/b/a_fold"/>
</dbReference>
<dbReference type="EC" id="6.1.1.2" evidence="2 8"/>
<dbReference type="GO" id="GO:0004830">
    <property type="term" value="F:tryptophan-tRNA ligase activity"/>
    <property type="evidence" value="ECO:0007669"/>
    <property type="project" value="UniProtKB-UniRule"/>
</dbReference>
<evidence type="ECO:0000256" key="2">
    <source>
        <dbReference type="ARBA" id="ARBA00013161"/>
    </source>
</evidence>
<dbReference type="Gene3D" id="1.10.240.10">
    <property type="entry name" value="Tyrosyl-Transfer RNA Synthetase"/>
    <property type="match status" value="1"/>
</dbReference>
<evidence type="ECO:0000256" key="9">
    <source>
        <dbReference type="RuleBase" id="RU363036"/>
    </source>
</evidence>
<dbReference type="GO" id="GO:0005829">
    <property type="term" value="C:cytosol"/>
    <property type="evidence" value="ECO:0007669"/>
    <property type="project" value="TreeGrafter"/>
</dbReference>
<dbReference type="PRINTS" id="PR01039">
    <property type="entry name" value="TRNASYNTHTRP"/>
</dbReference>
<keyword evidence="5 9" id="KW-0067">ATP-binding</keyword>
<dbReference type="InterPro" id="IPR002306">
    <property type="entry name" value="Trp-tRNA-ligase"/>
</dbReference>
<dbReference type="Gene3D" id="3.40.50.620">
    <property type="entry name" value="HUPs"/>
    <property type="match status" value="1"/>
</dbReference>
<dbReference type="InterPro" id="IPR002305">
    <property type="entry name" value="aa-tRNA-synth_Ic"/>
</dbReference>
<evidence type="ECO:0000256" key="1">
    <source>
        <dbReference type="ARBA" id="ARBA00005594"/>
    </source>
</evidence>
<evidence type="ECO:0000256" key="5">
    <source>
        <dbReference type="ARBA" id="ARBA00022840"/>
    </source>
</evidence>
<proteinExistence type="inferred from homology"/>
<keyword evidence="4 9" id="KW-0547">Nucleotide-binding</keyword>
<reference evidence="10 11" key="1">
    <citation type="submission" date="2017-09" db="EMBL/GenBank/DDBJ databases">
        <title>Depth-based differentiation of microbial function through sediment-hosted aquifers and enrichment of novel symbionts in the deep terrestrial subsurface.</title>
        <authorList>
            <person name="Probst A.J."/>
            <person name="Ladd B."/>
            <person name="Jarett J.K."/>
            <person name="Geller-Mcgrath D.E."/>
            <person name="Sieber C.M."/>
            <person name="Emerson J.B."/>
            <person name="Anantharaman K."/>
            <person name="Thomas B.C."/>
            <person name="Malmstrom R."/>
            <person name="Stieglmeier M."/>
            <person name="Klingl A."/>
            <person name="Woyke T."/>
            <person name="Ryan C.M."/>
            <person name="Banfield J.F."/>
        </authorList>
    </citation>
    <scope>NUCLEOTIDE SEQUENCE [LARGE SCALE GENOMIC DNA]</scope>
    <source>
        <strain evidence="10">CG11_big_fil_rev_8_21_14_0_20_38_23</strain>
    </source>
</reference>
<comment type="similarity">
    <text evidence="1 9">Belongs to the class-I aminoacyl-tRNA synthetase family.</text>
</comment>
<keyword evidence="7 9" id="KW-0030">Aminoacyl-tRNA synthetase</keyword>
<keyword evidence="3 9" id="KW-0436">Ligase</keyword>
<evidence type="ECO:0000256" key="7">
    <source>
        <dbReference type="ARBA" id="ARBA00023146"/>
    </source>
</evidence>
<name>A0A2H0NCZ0_9BACT</name>
<dbReference type="Pfam" id="PF00579">
    <property type="entry name" value="tRNA-synt_1b"/>
    <property type="match status" value="1"/>
</dbReference>
<dbReference type="CDD" id="cd00806">
    <property type="entry name" value="TrpRS_core"/>
    <property type="match status" value="1"/>
</dbReference>
<dbReference type="SUPFAM" id="SSF52374">
    <property type="entry name" value="Nucleotidylyl transferase"/>
    <property type="match status" value="1"/>
</dbReference>
<organism evidence="10 11">
    <name type="scientific">Candidatus Jorgensenbacteria bacterium CG11_big_fil_rev_8_21_14_0_20_38_23</name>
    <dbReference type="NCBI Taxonomy" id="1974594"/>
    <lineage>
        <taxon>Bacteria</taxon>
        <taxon>Candidatus Joergenseniibacteriota</taxon>
    </lineage>
</organism>
<dbReference type="EMBL" id="PCWR01000048">
    <property type="protein sequence ID" value="PIR06759.1"/>
    <property type="molecule type" value="Genomic_DNA"/>
</dbReference>
<dbReference type="GO" id="GO:0006436">
    <property type="term" value="P:tryptophanyl-tRNA aminoacylation"/>
    <property type="evidence" value="ECO:0007669"/>
    <property type="project" value="UniProtKB-UniRule"/>
</dbReference>
<dbReference type="PANTHER" id="PTHR43766:SF1">
    <property type="entry name" value="TRYPTOPHAN--TRNA LIGASE, MITOCHONDRIAL"/>
    <property type="match status" value="1"/>
</dbReference>
<evidence type="ECO:0000256" key="8">
    <source>
        <dbReference type="NCBIfam" id="TIGR00233"/>
    </source>
</evidence>
<dbReference type="Proteomes" id="UP000228867">
    <property type="component" value="Unassembled WGS sequence"/>
</dbReference>
<evidence type="ECO:0000256" key="6">
    <source>
        <dbReference type="ARBA" id="ARBA00022917"/>
    </source>
</evidence>
<evidence type="ECO:0000256" key="4">
    <source>
        <dbReference type="ARBA" id="ARBA00022741"/>
    </source>
</evidence>
<keyword evidence="6 9" id="KW-0648">Protein biosynthesis</keyword>
<protein>
    <recommendedName>
        <fullName evidence="2 8">Tryptophan--tRNA ligase</fullName>
        <ecNumber evidence="2 8">6.1.1.2</ecNumber>
    </recommendedName>
</protein>
<accession>A0A2H0NCZ0</accession>
<dbReference type="PANTHER" id="PTHR43766">
    <property type="entry name" value="TRYPTOPHAN--TRNA LIGASE, MITOCHONDRIAL"/>
    <property type="match status" value="1"/>
</dbReference>
<comment type="caution">
    <text evidence="10">The sequence shown here is derived from an EMBL/GenBank/DDBJ whole genome shotgun (WGS) entry which is preliminary data.</text>
</comment>
<dbReference type="AlphaFoldDB" id="A0A2H0NCZ0"/>
<evidence type="ECO:0000313" key="10">
    <source>
        <dbReference type="EMBL" id="PIR06759.1"/>
    </source>
</evidence>
<evidence type="ECO:0000256" key="3">
    <source>
        <dbReference type="ARBA" id="ARBA00022598"/>
    </source>
</evidence>
<dbReference type="GO" id="GO:0005524">
    <property type="term" value="F:ATP binding"/>
    <property type="evidence" value="ECO:0007669"/>
    <property type="project" value="UniProtKB-KW"/>
</dbReference>
<gene>
    <name evidence="10" type="primary">trpS</name>
    <name evidence="10" type="ORF">COV54_02145</name>
</gene>